<keyword evidence="1" id="KW-1133">Transmembrane helix</keyword>
<name>A0ABP8I7G1_9GAMM</name>
<keyword evidence="3" id="KW-1185">Reference proteome</keyword>
<gene>
    <name evidence="2" type="ORF">GCM10023150_21100</name>
</gene>
<dbReference type="EMBL" id="BAABFU010000003">
    <property type="protein sequence ID" value="GAA4352967.1"/>
    <property type="molecule type" value="Genomic_DNA"/>
</dbReference>
<keyword evidence="1" id="KW-0812">Transmembrane</keyword>
<evidence type="ECO:0000256" key="1">
    <source>
        <dbReference type="SAM" id="Phobius"/>
    </source>
</evidence>
<keyword evidence="1" id="KW-0472">Membrane</keyword>
<dbReference type="RefSeq" id="WP_223579298.1">
    <property type="nucleotide sequence ID" value="NZ_BAABFU010000003.1"/>
</dbReference>
<accession>A0ABP8I7G1</accession>
<evidence type="ECO:0000313" key="3">
    <source>
        <dbReference type="Proteomes" id="UP001501294"/>
    </source>
</evidence>
<evidence type="ECO:0008006" key="4">
    <source>
        <dbReference type="Google" id="ProtNLM"/>
    </source>
</evidence>
<organism evidence="2 3">
    <name type="scientific">Kangiella taiwanensis</name>
    <dbReference type="NCBI Taxonomy" id="1079179"/>
    <lineage>
        <taxon>Bacteria</taxon>
        <taxon>Pseudomonadati</taxon>
        <taxon>Pseudomonadota</taxon>
        <taxon>Gammaproteobacteria</taxon>
        <taxon>Kangiellales</taxon>
        <taxon>Kangiellaceae</taxon>
        <taxon>Kangiella</taxon>
    </lineage>
</organism>
<dbReference type="Proteomes" id="UP001501294">
    <property type="component" value="Unassembled WGS sequence"/>
</dbReference>
<comment type="caution">
    <text evidence="2">The sequence shown here is derived from an EMBL/GenBank/DDBJ whole genome shotgun (WGS) entry which is preliminary data.</text>
</comment>
<evidence type="ECO:0000313" key="2">
    <source>
        <dbReference type="EMBL" id="GAA4352967.1"/>
    </source>
</evidence>
<sequence length="144" mass="16664">MLTEIISAICAVITVCIAGYSVIITVNERRESNELKKEYSRISSLSLLTSFCNKLDKMIAFTNSQYCEELKVFIDKTLTLLSAEPQNYLKGQFLVERCHVVSRCLTLWQEEEEYNSTDFKGNLRREYEKLKDLRANLFDKAADN</sequence>
<proteinExistence type="predicted"/>
<protein>
    <recommendedName>
        <fullName evidence="4">DUF4760 domain-containing protein</fullName>
    </recommendedName>
</protein>
<reference evidence="3" key="1">
    <citation type="journal article" date="2019" name="Int. J. Syst. Evol. Microbiol.">
        <title>The Global Catalogue of Microorganisms (GCM) 10K type strain sequencing project: providing services to taxonomists for standard genome sequencing and annotation.</title>
        <authorList>
            <consortium name="The Broad Institute Genomics Platform"/>
            <consortium name="The Broad Institute Genome Sequencing Center for Infectious Disease"/>
            <person name="Wu L."/>
            <person name="Ma J."/>
        </authorList>
    </citation>
    <scope>NUCLEOTIDE SEQUENCE [LARGE SCALE GENOMIC DNA]</scope>
    <source>
        <strain evidence="3">JCM 17727</strain>
    </source>
</reference>
<feature type="transmembrane region" description="Helical" evidence="1">
    <location>
        <begin position="6"/>
        <end position="27"/>
    </location>
</feature>